<dbReference type="EMBL" id="CP055153">
    <property type="protein sequence ID" value="QMU28138.1"/>
    <property type="molecule type" value="Genomic_DNA"/>
</dbReference>
<dbReference type="Gene3D" id="2.60.120.10">
    <property type="entry name" value="Jelly Rolls"/>
    <property type="match status" value="1"/>
</dbReference>
<evidence type="ECO:0000259" key="1">
    <source>
        <dbReference type="PROSITE" id="PS50042"/>
    </source>
</evidence>
<dbReference type="InterPro" id="IPR000595">
    <property type="entry name" value="cNMP-bd_dom"/>
</dbReference>
<accession>A0A7L7L5Q5</accession>
<reference evidence="2 3" key="2">
    <citation type="submission" date="2020-08" db="EMBL/GenBank/DDBJ databases">
        <title>Adhaeribacter dokdonensis sp. nov., isolated from the rhizosphere of Elymus tsukushiensis, a plant native to the Dokdo Islands, Republic of Korea.</title>
        <authorList>
            <person name="Ghim S.Y."/>
        </authorList>
    </citation>
    <scope>NUCLEOTIDE SEQUENCE [LARGE SCALE GENOMIC DNA]</scope>
    <source>
        <strain evidence="2 3">KUDC8001</strain>
    </source>
</reference>
<evidence type="ECO:0000313" key="2">
    <source>
        <dbReference type="EMBL" id="QMU28138.1"/>
    </source>
</evidence>
<dbReference type="Pfam" id="PF00027">
    <property type="entry name" value="cNMP_binding"/>
    <property type="match status" value="1"/>
</dbReference>
<dbReference type="RefSeq" id="WP_182415326.1">
    <property type="nucleotide sequence ID" value="NZ_CP055153.1"/>
</dbReference>
<gene>
    <name evidence="2" type="ORF">HUW48_08810</name>
</gene>
<dbReference type="CDD" id="cd00038">
    <property type="entry name" value="CAP_ED"/>
    <property type="match status" value="1"/>
</dbReference>
<sequence length="189" mass="22199">MHRILYNIDRIIHPSPEDKAAFENIIRQRTLQKNEYFLREGEVCQKIAFIEKGSVRLYYDVEGKEICKDFLFENALIGSFASFLSQMPSGVNIAAMEETLLLELEYQDVMHLFATYSSWQKLGHIIVQDQFVRAECREASLLKDPPEVRYKNLIEEHPKVFKRVPLQYIASYLSITPETLSRYRSKSKR</sequence>
<evidence type="ECO:0000313" key="3">
    <source>
        <dbReference type="Proteomes" id="UP000514509"/>
    </source>
</evidence>
<organism evidence="2 3">
    <name type="scientific">Adhaeribacter radiodurans</name>
    <dbReference type="NCBI Taxonomy" id="2745197"/>
    <lineage>
        <taxon>Bacteria</taxon>
        <taxon>Pseudomonadati</taxon>
        <taxon>Bacteroidota</taxon>
        <taxon>Cytophagia</taxon>
        <taxon>Cytophagales</taxon>
        <taxon>Hymenobacteraceae</taxon>
        <taxon>Adhaeribacter</taxon>
    </lineage>
</organism>
<dbReference type="PROSITE" id="PS50042">
    <property type="entry name" value="CNMP_BINDING_3"/>
    <property type="match status" value="1"/>
</dbReference>
<reference evidence="2 3" key="1">
    <citation type="submission" date="2020-06" db="EMBL/GenBank/DDBJ databases">
        <authorList>
            <person name="Hwang Y.J."/>
        </authorList>
    </citation>
    <scope>NUCLEOTIDE SEQUENCE [LARGE SCALE GENOMIC DNA]</scope>
    <source>
        <strain evidence="2 3">KUDC8001</strain>
    </source>
</reference>
<feature type="domain" description="Cyclic nucleotide-binding" evidence="1">
    <location>
        <begin position="24"/>
        <end position="113"/>
    </location>
</feature>
<dbReference type="InterPro" id="IPR018490">
    <property type="entry name" value="cNMP-bd_dom_sf"/>
</dbReference>
<dbReference type="KEGG" id="add:HUW48_08810"/>
<proteinExistence type="predicted"/>
<dbReference type="SUPFAM" id="SSF51206">
    <property type="entry name" value="cAMP-binding domain-like"/>
    <property type="match status" value="1"/>
</dbReference>
<protein>
    <submittedName>
        <fullName evidence="2">Crp/Fnr family transcriptional regulator</fullName>
    </submittedName>
</protein>
<dbReference type="InterPro" id="IPR014710">
    <property type="entry name" value="RmlC-like_jellyroll"/>
</dbReference>
<keyword evidence="3" id="KW-1185">Reference proteome</keyword>
<dbReference type="Proteomes" id="UP000514509">
    <property type="component" value="Chromosome"/>
</dbReference>
<name>A0A7L7L5Q5_9BACT</name>
<dbReference type="AlphaFoldDB" id="A0A7L7L5Q5"/>